<dbReference type="SUPFAM" id="SSF55811">
    <property type="entry name" value="Nudix"/>
    <property type="match status" value="1"/>
</dbReference>
<evidence type="ECO:0000313" key="4">
    <source>
        <dbReference type="Proteomes" id="UP000237925"/>
    </source>
</evidence>
<name>A0A2R3QE72_9BURK</name>
<protein>
    <submittedName>
        <fullName evidence="3">Dihydroneopterin triphosphate diphosphatase</fullName>
    </submittedName>
</protein>
<dbReference type="CDD" id="cd04664">
    <property type="entry name" value="NUDIX_DHNTPase_like"/>
    <property type="match status" value="1"/>
</dbReference>
<evidence type="ECO:0000259" key="2">
    <source>
        <dbReference type="PROSITE" id="PS51462"/>
    </source>
</evidence>
<dbReference type="Gene3D" id="3.90.79.10">
    <property type="entry name" value="Nucleoside Triphosphate Pyrophosphohydrolase"/>
    <property type="match status" value="1"/>
</dbReference>
<evidence type="ECO:0000313" key="3">
    <source>
        <dbReference type="EMBL" id="AVO50078.1"/>
    </source>
</evidence>
<dbReference type="KEGG" id="mela:C6568_13065"/>
<sequence>MPYSAASEGRGADSPPASRAGVQATPAAHKIPESVLVIIHTARLDVLLLRRTALHEGQDFWQCVTGSKDWQEESWSETAAREVAEETGIDAAAPGCRLSDWGLENTYVIYPEWQHRYAPGVWHNTERVFGLQVPADTPVALNPREHTAYAWLNWHEAADRCQSSSNAEAILWLPRFVLP</sequence>
<reference evidence="3 4" key="1">
    <citation type="submission" date="2018-03" db="EMBL/GenBank/DDBJ databases">
        <title>Genome sequencing of Melaminivora sp.</title>
        <authorList>
            <person name="Kim S.-J."/>
            <person name="Heo J."/>
            <person name="Ahn J.-H."/>
            <person name="Kwon S.-W."/>
        </authorList>
    </citation>
    <scope>NUCLEOTIDE SEQUENCE [LARGE SCALE GENOMIC DNA]</scope>
    <source>
        <strain evidence="3 4">SC2-9</strain>
    </source>
</reference>
<dbReference type="OrthoDB" id="7066556at2"/>
<dbReference type="InterPro" id="IPR000086">
    <property type="entry name" value="NUDIX_hydrolase_dom"/>
</dbReference>
<dbReference type="EMBL" id="CP027667">
    <property type="protein sequence ID" value="AVO50078.1"/>
    <property type="molecule type" value="Genomic_DNA"/>
</dbReference>
<proteinExistence type="predicted"/>
<dbReference type="NCBIfam" id="NF006961">
    <property type="entry name" value="PRK09438.1"/>
    <property type="match status" value="1"/>
</dbReference>
<gene>
    <name evidence="3" type="ORF">C6568_13065</name>
</gene>
<dbReference type="GO" id="GO:0003824">
    <property type="term" value="F:catalytic activity"/>
    <property type="evidence" value="ECO:0007669"/>
    <property type="project" value="UniProtKB-ARBA"/>
</dbReference>
<dbReference type="Proteomes" id="UP000237925">
    <property type="component" value="Chromosome"/>
</dbReference>
<keyword evidence="4" id="KW-1185">Reference proteome</keyword>
<dbReference type="PANTHER" id="PTHR43736">
    <property type="entry name" value="ADP-RIBOSE PYROPHOSPHATASE"/>
    <property type="match status" value="1"/>
</dbReference>
<dbReference type="AlphaFoldDB" id="A0A2R3QE72"/>
<dbReference type="PANTHER" id="PTHR43736:SF1">
    <property type="entry name" value="DIHYDRONEOPTERIN TRIPHOSPHATE DIPHOSPHATASE"/>
    <property type="match status" value="1"/>
</dbReference>
<dbReference type="Pfam" id="PF00293">
    <property type="entry name" value="NUDIX"/>
    <property type="match status" value="1"/>
</dbReference>
<organism evidence="3 4">
    <name type="scientific">Melaminivora suipulveris</name>
    <dbReference type="NCBI Taxonomy" id="2109913"/>
    <lineage>
        <taxon>Bacteria</taxon>
        <taxon>Pseudomonadati</taxon>
        <taxon>Pseudomonadota</taxon>
        <taxon>Betaproteobacteria</taxon>
        <taxon>Burkholderiales</taxon>
        <taxon>Comamonadaceae</taxon>
        <taxon>Melaminivora</taxon>
    </lineage>
</organism>
<dbReference type="PROSITE" id="PS51462">
    <property type="entry name" value="NUDIX"/>
    <property type="match status" value="1"/>
</dbReference>
<accession>A0A2R3QE72</accession>
<evidence type="ECO:0000256" key="1">
    <source>
        <dbReference type="SAM" id="MobiDB-lite"/>
    </source>
</evidence>
<feature type="domain" description="Nudix hydrolase" evidence="2">
    <location>
        <begin position="29"/>
        <end position="174"/>
    </location>
</feature>
<feature type="region of interest" description="Disordered" evidence="1">
    <location>
        <begin position="1"/>
        <end position="25"/>
    </location>
</feature>
<dbReference type="InterPro" id="IPR015797">
    <property type="entry name" value="NUDIX_hydrolase-like_dom_sf"/>
</dbReference>